<comment type="caution">
    <text evidence="1">The sequence shown here is derived from an EMBL/GenBank/DDBJ whole genome shotgun (WGS) entry which is preliminary data.</text>
</comment>
<accession>A0ACC3MDV6</accession>
<name>A0ACC3MDV6_9PEZI</name>
<organism evidence="1 2">
    <name type="scientific">Vermiconidia calcicola</name>
    <dbReference type="NCBI Taxonomy" id="1690605"/>
    <lineage>
        <taxon>Eukaryota</taxon>
        <taxon>Fungi</taxon>
        <taxon>Dikarya</taxon>
        <taxon>Ascomycota</taxon>
        <taxon>Pezizomycotina</taxon>
        <taxon>Dothideomycetes</taxon>
        <taxon>Dothideomycetidae</taxon>
        <taxon>Mycosphaerellales</taxon>
        <taxon>Extremaceae</taxon>
        <taxon>Vermiconidia</taxon>
    </lineage>
</organism>
<reference evidence="1" key="1">
    <citation type="submission" date="2023-07" db="EMBL/GenBank/DDBJ databases">
        <title>Black Yeasts Isolated from many extreme environments.</title>
        <authorList>
            <person name="Coleine C."/>
            <person name="Stajich J.E."/>
            <person name="Selbmann L."/>
        </authorList>
    </citation>
    <scope>NUCLEOTIDE SEQUENCE</scope>
    <source>
        <strain evidence="1">CCFEE 5714</strain>
    </source>
</reference>
<proteinExistence type="predicted"/>
<evidence type="ECO:0000313" key="1">
    <source>
        <dbReference type="EMBL" id="KAK3686711.1"/>
    </source>
</evidence>
<keyword evidence="2" id="KW-1185">Reference proteome</keyword>
<protein>
    <submittedName>
        <fullName evidence="1">Uncharacterized protein</fullName>
    </submittedName>
</protein>
<sequence length="900" mass="99494">MLALVGLLFFSQFCLAFRSPIGDQDPISNEPLPDFTFSKVWQILGPFQIGTREAAWGADPLEFRGGFHGLEYDPNATFKSSLVFNGTTSWSTSLVDISHEGKQRVFADLSVSYPDVEWQWLRETYGWAALQWQGWARGEIWTRPDEDGILLFNVEGAIEYWIDDVHYFGGDFYGYRKAPVTLRLSPGAHRVDVRLVRDIRSMGGGGTPSINVRLELKRSIAPLGGALVPTEPGINTGVLMPDIVGGDFGKFASEYASVNVRNDADRAIYIHGATGTHDKCEFELVAGKPLRLVPGQTRPVAFRIACVPPYDQSIEMGLKWHFAEDGLNMERTMYMNVRPRLLNNIYEPHKVTFLHPGGMVSYAILRPPSPDATCGEETNRFLPVLIALHGAGLEADSEVKHAFDDLPDLCAWVLFPTGVTPWSADDWHVWGMADVEAAVASIPRWMEQVGWTGPGVEIGRWLISGHSNGGQGVWYALTHRPDKVMAAAAVSGYSSIQNYVPYTFWHTSDPGREALIQATLLNYRHELLLENAQHIPVIQQHGSDDDNVPVYHSRLLAERIHQAGAASTFFEMPGKPHYWDGVMTTKPLGDFFKEQLAAERASQTGPPMSLQEFSLVVASPGETGSKNGVQVLELITPGQLGRMHFVQDPLTRTCMFQSSNVRDFRLGGIIFDDCQMMTVDGQNMSVSIQTGQSTTFRRTSVRWQVVDEATSSEHWDRQLGGLDAILRSKGAFKIVRHSQKAEHVALQISRNLCTYFGADTDIVDDYDEALQAKGNVISVAIGGDLPESMGYHPFNVFADAISVPAGGDNYIVWEEGANARGLTAVFLRQIPNGRLELVVWGVDAKALETGARLVPMLTGSGQPDFIVADRAMLSKGLEGVYGLGFFTSDWEISSNSFLVW</sequence>
<dbReference type="EMBL" id="JAUTXU010000306">
    <property type="protein sequence ID" value="KAK3686711.1"/>
    <property type="molecule type" value="Genomic_DNA"/>
</dbReference>
<gene>
    <name evidence="1" type="ORF">LTR37_019548</name>
</gene>
<dbReference type="Proteomes" id="UP001281147">
    <property type="component" value="Unassembled WGS sequence"/>
</dbReference>
<evidence type="ECO:0000313" key="2">
    <source>
        <dbReference type="Proteomes" id="UP001281147"/>
    </source>
</evidence>